<dbReference type="SUPFAM" id="SSF52540">
    <property type="entry name" value="P-loop containing nucleoside triphosphate hydrolases"/>
    <property type="match status" value="1"/>
</dbReference>
<accession>A0A2T2X5K5</accession>
<evidence type="ECO:0000313" key="7">
    <source>
        <dbReference type="Proteomes" id="UP000242972"/>
    </source>
</evidence>
<feature type="domain" description="ChlI/MoxR AAA lid" evidence="5">
    <location>
        <begin position="244"/>
        <end position="312"/>
    </location>
</feature>
<dbReference type="InterPro" id="IPR050764">
    <property type="entry name" value="CbbQ/NirQ/NorQ/GpvN"/>
</dbReference>
<sequence>MLHSDKTPFHGNNIDTVIPELQQVIENVEKVIVGKRHIIELLVTAILAEGHVLLDDVPGVGKTTLAKAIAASLHLSYSRIQFTPDLLPSDITGIGIYNPALSQFVFQPGPIFAHLILADEINRTSPRTQSALLEVMEEGQVTVDGHQHRLARPFVVIATENPIEYEGTFPLPESQLDRFLFRIQLGYPTIEEETEMLSRLELSHPLDTLQPVLTHDQLLRLISQVPATYVSPAIRQYIAQLAERTREHNRIYLGMSPRAAIALQRSAQAWAFLHGRTFVIPDDVRMLAPLVLTHRLIPRGGSRHDTRAIVREVIDDIVSHLPINESHGKSS</sequence>
<comment type="similarity">
    <text evidence="3">Belongs to the MoxR family.</text>
</comment>
<dbReference type="InterPro" id="IPR041628">
    <property type="entry name" value="ChlI/MoxR_AAA_lid"/>
</dbReference>
<dbReference type="GO" id="GO:0005524">
    <property type="term" value="F:ATP binding"/>
    <property type="evidence" value="ECO:0007669"/>
    <property type="project" value="UniProtKB-KW"/>
</dbReference>
<protein>
    <submittedName>
        <fullName evidence="6">Magnesium chelatase</fullName>
    </submittedName>
</protein>
<dbReference type="EMBL" id="PXYW01000086">
    <property type="protein sequence ID" value="PSR29728.1"/>
    <property type="molecule type" value="Genomic_DNA"/>
</dbReference>
<keyword evidence="1" id="KW-0547">Nucleotide-binding</keyword>
<dbReference type="PANTHER" id="PTHR42759">
    <property type="entry name" value="MOXR FAMILY PROTEIN"/>
    <property type="match status" value="1"/>
</dbReference>
<evidence type="ECO:0000256" key="3">
    <source>
        <dbReference type="ARBA" id="ARBA00061607"/>
    </source>
</evidence>
<evidence type="ECO:0000259" key="5">
    <source>
        <dbReference type="Pfam" id="PF17863"/>
    </source>
</evidence>
<name>A0A2T2X5K5_9FIRM</name>
<reference evidence="6 7" key="1">
    <citation type="journal article" date="2014" name="BMC Genomics">
        <title>Comparison of environmental and isolate Sulfobacillus genomes reveals diverse carbon, sulfur, nitrogen, and hydrogen metabolisms.</title>
        <authorList>
            <person name="Justice N.B."/>
            <person name="Norman A."/>
            <person name="Brown C.T."/>
            <person name="Singh A."/>
            <person name="Thomas B.C."/>
            <person name="Banfield J.F."/>
        </authorList>
    </citation>
    <scope>NUCLEOTIDE SEQUENCE [LARGE SCALE GENOMIC DNA]</scope>
    <source>
        <strain evidence="6">AMDSBA4</strain>
    </source>
</reference>
<dbReference type="Gene3D" id="3.40.50.300">
    <property type="entry name" value="P-loop containing nucleotide triphosphate hydrolases"/>
    <property type="match status" value="1"/>
</dbReference>
<gene>
    <name evidence="6" type="ORF">C7B46_18400</name>
</gene>
<dbReference type="AlphaFoldDB" id="A0A2T2X5K5"/>
<keyword evidence="2" id="KW-0067">ATP-binding</keyword>
<dbReference type="GO" id="GO:0016887">
    <property type="term" value="F:ATP hydrolysis activity"/>
    <property type="evidence" value="ECO:0007669"/>
    <property type="project" value="InterPro"/>
</dbReference>
<dbReference type="FunFam" id="3.40.50.300:FF:000640">
    <property type="entry name" value="MoxR family ATPase"/>
    <property type="match status" value="1"/>
</dbReference>
<evidence type="ECO:0000256" key="1">
    <source>
        <dbReference type="ARBA" id="ARBA00022741"/>
    </source>
</evidence>
<dbReference type="InterPro" id="IPR027417">
    <property type="entry name" value="P-loop_NTPase"/>
</dbReference>
<proteinExistence type="inferred from homology"/>
<organism evidence="6 7">
    <name type="scientific">Sulfobacillus benefaciens</name>
    <dbReference type="NCBI Taxonomy" id="453960"/>
    <lineage>
        <taxon>Bacteria</taxon>
        <taxon>Bacillati</taxon>
        <taxon>Bacillota</taxon>
        <taxon>Clostridia</taxon>
        <taxon>Eubacteriales</taxon>
        <taxon>Clostridiales Family XVII. Incertae Sedis</taxon>
        <taxon>Sulfobacillus</taxon>
    </lineage>
</organism>
<dbReference type="Pfam" id="PF07726">
    <property type="entry name" value="AAA_3"/>
    <property type="match status" value="1"/>
</dbReference>
<dbReference type="CDD" id="cd00009">
    <property type="entry name" value="AAA"/>
    <property type="match status" value="1"/>
</dbReference>
<dbReference type="PANTHER" id="PTHR42759:SF5">
    <property type="entry name" value="METHANOL DEHYDROGENASE REGULATOR"/>
    <property type="match status" value="1"/>
</dbReference>
<dbReference type="Pfam" id="PF17863">
    <property type="entry name" value="AAA_lid_2"/>
    <property type="match status" value="1"/>
</dbReference>
<dbReference type="Gene3D" id="1.10.8.80">
    <property type="entry name" value="Magnesium chelatase subunit I, C-Terminal domain"/>
    <property type="match status" value="1"/>
</dbReference>
<feature type="domain" description="ATPase AAA-3" evidence="4">
    <location>
        <begin position="51"/>
        <end position="181"/>
    </location>
</feature>
<dbReference type="InterPro" id="IPR011703">
    <property type="entry name" value="ATPase_AAA-3"/>
</dbReference>
<dbReference type="Proteomes" id="UP000242972">
    <property type="component" value="Unassembled WGS sequence"/>
</dbReference>
<evidence type="ECO:0000259" key="4">
    <source>
        <dbReference type="Pfam" id="PF07726"/>
    </source>
</evidence>
<evidence type="ECO:0000256" key="2">
    <source>
        <dbReference type="ARBA" id="ARBA00022840"/>
    </source>
</evidence>
<comment type="caution">
    <text evidence="6">The sequence shown here is derived from an EMBL/GenBank/DDBJ whole genome shotgun (WGS) entry which is preliminary data.</text>
</comment>
<dbReference type="PIRSF" id="PIRSF002849">
    <property type="entry name" value="AAA_ATPase_chaperone_MoxR_prd"/>
    <property type="match status" value="1"/>
</dbReference>
<evidence type="ECO:0000313" key="6">
    <source>
        <dbReference type="EMBL" id="PSR29728.1"/>
    </source>
</evidence>